<keyword evidence="9" id="KW-0464">Manganese</keyword>
<dbReference type="FunFam" id="3.90.230.10:FF:000002">
    <property type="entry name" value="Xaa-Pro aminopeptidase 3"/>
    <property type="match status" value="1"/>
</dbReference>
<comment type="catalytic activity">
    <reaction evidence="1">
        <text>Release of any N-terminal amino acid, including proline, that is linked to proline, even from a dipeptide or tripeptide.</text>
        <dbReference type="EC" id="3.4.11.9"/>
    </reaction>
</comment>
<evidence type="ECO:0000256" key="12">
    <source>
        <dbReference type="ARBA" id="ARBA00081411"/>
    </source>
</evidence>
<dbReference type="InterPro" id="IPR001131">
    <property type="entry name" value="Peptidase_M24B_aminopep-P_CS"/>
</dbReference>
<dbReference type="GO" id="GO:0030145">
    <property type="term" value="F:manganese ion binding"/>
    <property type="evidence" value="ECO:0007669"/>
    <property type="project" value="InterPro"/>
</dbReference>
<name>A0A1H7LCE8_9GAMM</name>
<dbReference type="NCBIfam" id="NF008131">
    <property type="entry name" value="PRK10879.1"/>
    <property type="match status" value="1"/>
</dbReference>
<evidence type="ECO:0000256" key="10">
    <source>
        <dbReference type="ARBA" id="ARBA00069363"/>
    </source>
</evidence>
<evidence type="ECO:0000256" key="13">
    <source>
        <dbReference type="RuleBase" id="RU000590"/>
    </source>
</evidence>
<evidence type="ECO:0000256" key="7">
    <source>
        <dbReference type="ARBA" id="ARBA00022801"/>
    </source>
</evidence>
<dbReference type="PANTHER" id="PTHR43226:SF4">
    <property type="entry name" value="XAA-PRO AMINOPEPTIDASE 3"/>
    <property type="match status" value="1"/>
</dbReference>
<comment type="cofactor">
    <cofactor evidence="2">
        <name>Mn(2+)</name>
        <dbReference type="ChEBI" id="CHEBI:29035"/>
    </cofactor>
</comment>
<keyword evidence="5" id="KW-0645">Protease</keyword>
<dbReference type="PROSITE" id="PS00491">
    <property type="entry name" value="PROLINE_PEPTIDASE"/>
    <property type="match status" value="1"/>
</dbReference>
<gene>
    <name evidence="15" type="ORF">SAMN05444515_10792</name>
</gene>
<evidence type="ECO:0000256" key="6">
    <source>
        <dbReference type="ARBA" id="ARBA00022723"/>
    </source>
</evidence>
<evidence type="ECO:0000256" key="4">
    <source>
        <dbReference type="ARBA" id="ARBA00012574"/>
    </source>
</evidence>
<dbReference type="GO" id="GO:0005829">
    <property type="term" value="C:cytosol"/>
    <property type="evidence" value="ECO:0007669"/>
    <property type="project" value="TreeGrafter"/>
</dbReference>
<dbReference type="OrthoDB" id="9806388at2"/>
<evidence type="ECO:0000256" key="3">
    <source>
        <dbReference type="ARBA" id="ARBA00008766"/>
    </source>
</evidence>
<dbReference type="Gene3D" id="3.90.230.10">
    <property type="entry name" value="Creatinase/methionine aminopeptidase superfamily"/>
    <property type="match status" value="1"/>
</dbReference>
<evidence type="ECO:0000256" key="8">
    <source>
        <dbReference type="ARBA" id="ARBA00023049"/>
    </source>
</evidence>
<feature type="domain" description="Aminopeptidase P N-terminal" evidence="14">
    <location>
        <begin position="6"/>
        <end position="140"/>
    </location>
</feature>
<keyword evidence="15" id="KW-0031">Aminopeptidase</keyword>
<evidence type="ECO:0000256" key="1">
    <source>
        <dbReference type="ARBA" id="ARBA00001424"/>
    </source>
</evidence>
<evidence type="ECO:0000256" key="11">
    <source>
        <dbReference type="ARBA" id="ARBA00075356"/>
    </source>
</evidence>
<keyword evidence="16" id="KW-1185">Reference proteome</keyword>
<dbReference type="AlphaFoldDB" id="A0A1H7LCE8"/>
<sequence>MPLNKTQQKEFARRRRQLMRAMGEGGIAVIPAAPARARNRDVEYPYRQDSDFWYLTGFTEPGAVAVLVPGREQGEFILFCRERDPVLETWHGRRAGQDGAVKGFGADDSFPIGDMDEILPGLLENRERVYTSLGRDPELDRKLIGWVNRIRDQVRSGARPPHEFVALEYLLHDMRLFKSAFELKAMRQAARITSEAHVQAMRACRPGVWEYQVEAELLYAFRRAGTEPAYPSIVGGGENGCILHYTENEAQLKEGDLLLIDAGCEFQGYASDITRTFPVNGRFSPAQREVYELVLEAQKAAIAQVVPGNHWDDPHMAAVKVLTKGLVELGLLKGKPAKLIKEGVYRQFYMHRTGHWLGMDVHDVGDYKLGDAWRLLEPGMAMTIEPGLYLSRALKGVPKAYRDIGIRIEDDVVVTKDGHEVLTVDCPKEPDELESLVGSQP</sequence>
<dbReference type="SUPFAM" id="SSF55920">
    <property type="entry name" value="Creatinase/aminopeptidase"/>
    <property type="match status" value="1"/>
</dbReference>
<dbReference type="InterPro" id="IPR007865">
    <property type="entry name" value="Aminopep_P_N"/>
</dbReference>
<dbReference type="Pfam" id="PF00557">
    <property type="entry name" value="Peptidase_M24"/>
    <property type="match status" value="1"/>
</dbReference>
<reference evidence="16" key="1">
    <citation type="submission" date="2016-10" db="EMBL/GenBank/DDBJ databases">
        <authorList>
            <person name="Varghese N."/>
            <person name="Submissions S."/>
        </authorList>
    </citation>
    <scope>NUCLEOTIDE SEQUENCE [LARGE SCALE GENOMIC DNA]</scope>
    <source>
        <strain evidence="16">DSM 241</strain>
    </source>
</reference>
<dbReference type="SUPFAM" id="SSF53092">
    <property type="entry name" value="Creatinase/prolidase N-terminal domain"/>
    <property type="match status" value="1"/>
</dbReference>
<dbReference type="RefSeq" id="WP_090253086.1">
    <property type="nucleotide sequence ID" value="NZ_FOAA01000007.1"/>
</dbReference>
<evidence type="ECO:0000313" key="16">
    <source>
        <dbReference type="Proteomes" id="UP000199256"/>
    </source>
</evidence>
<dbReference type="GO" id="GO:0070006">
    <property type="term" value="F:metalloaminopeptidase activity"/>
    <property type="evidence" value="ECO:0007669"/>
    <property type="project" value="InterPro"/>
</dbReference>
<dbReference type="Proteomes" id="UP000199256">
    <property type="component" value="Unassembled WGS sequence"/>
</dbReference>
<dbReference type="InterPro" id="IPR036005">
    <property type="entry name" value="Creatinase/aminopeptidase-like"/>
</dbReference>
<comment type="similarity">
    <text evidence="3 13">Belongs to the peptidase M24B family.</text>
</comment>
<dbReference type="InterPro" id="IPR029149">
    <property type="entry name" value="Creatin/AminoP/Spt16_N"/>
</dbReference>
<evidence type="ECO:0000256" key="2">
    <source>
        <dbReference type="ARBA" id="ARBA00001936"/>
    </source>
</evidence>
<keyword evidence="6 13" id="KW-0479">Metal-binding</keyword>
<dbReference type="PANTHER" id="PTHR43226">
    <property type="entry name" value="XAA-PRO AMINOPEPTIDASE 3"/>
    <property type="match status" value="1"/>
</dbReference>
<dbReference type="Pfam" id="PF05195">
    <property type="entry name" value="AMP_N"/>
    <property type="match status" value="1"/>
</dbReference>
<dbReference type="GO" id="GO:0006508">
    <property type="term" value="P:proteolysis"/>
    <property type="evidence" value="ECO:0007669"/>
    <property type="project" value="UniProtKB-KW"/>
</dbReference>
<dbReference type="InterPro" id="IPR000994">
    <property type="entry name" value="Pept_M24"/>
</dbReference>
<evidence type="ECO:0000259" key="14">
    <source>
        <dbReference type="SMART" id="SM01011"/>
    </source>
</evidence>
<accession>A0A1H7LCE8</accession>
<evidence type="ECO:0000256" key="5">
    <source>
        <dbReference type="ARBA" id="ARBA00022670"/>
    </source>
</evidence>
<dbReference type="EC" id="3.4.11.9" evidence="4"/>
<dbReference type="SMART" id="SM01011">
    <property type="entry name" value="AMP_N"/>
    <property type="match status" value="1"/>
</dbReference>
<proteinExistence type="inferred from homology"/>
<keyword evidence="8" id="KW-0482">Metalloprotease</keyword>
<organism evidence="15 16">
    <name type="scientific">Ectothiorhodospira marina</name>
    <dbReference type="NCBI Taxonomy" id="1396821"/>
    <lineage>
        <taxon>Bacteria</taxon>
        <taxon>Pseudomonadati</taxon>
        <taxon>Pseudomonadota</taxon>
        <taxon>Gammaproteobacteria</taxon>
        <taxon>Chromatiales</taxon>
        <taxon>Ectothiorhodospiraceae</taxon>
        <taxon>Ectothiorhodospira</taxon>
    </lineage>
</organism>
<dbReference type="EMBL" id="FOAA01000007">
    <property type="protein sequence ID" value="SEK96611.1"/>
    <property type="molecule type" value="Genomic_DNA"/>
</dbReference>
<dbReference type="Gene3D" id="3.40.350.10">
    <property type="entry name" value="Creatinase/prolidase N-terminal domain"/>
    <property type="match status" value="1"/>
</dbReference>
<dbReference type="STRING" id="1396821.SAMN05444515_10792"/>
<dbReference type="CDD" id="cd01087">
    <property type="entry name" value="Prolidase"/>
    <property type="match status" value="1"/>
</dbReference>
<protein>
    <recommendedName>
        <fullName evidence="10">Xaa-Pro aminopeptidase</fullName>
        <ecNumber evidence="4">3.4.11.9</ecNumber>
    </recommendedName>
    <alternativeName>
        <fullName evidence="11">Aminopeptidase P II</fullName>
    </alternativeName>
    <alternativeName>
        <fullName evidence="12">X-Pro aminopeptidase</fullName>
    </alternativeName>
</protein>
<keyword evidence="7" id="KW-0378">Hydrolase</keyword>
<dbReference type="InterPro" id="IPR052433">
    <property type="entry name" value="X-Pro_dipept-like"/>
</dbReference>
<evidence type="ECO:0000313" key="15">
    <source>
        <dbReference type="EMBL" id="SEK96611.1"/>
    </source>
</evidence>
<evidence type="ECO:0000256" key="9">
    <source>
        <dbReference type="ARBA" id="ARBA00023211"/>
    </source>
</evidence>